<dbReference type="InterPro" id="IPR001173">
    <property type="entry name" value="Glyco_trans_2-like"/>
</dbReference>
<accession>A0A265UV98</accession>
<dbReference type="InterPro" id="IPR050834">
    <property type="entry name" value="Glycosyltransf_2"/>
</dbReference>
<dbReference type="EMBL" id="NGJN01000003">
    <property type="protein sequence ID" value="OZV69239.1"/>
    <property type="molecule type" value="Genomic_DNA"/>
</dbReference>
<dbReference type="Proteomes" id="UP000216840">
    <property type="component" value="Unassembled WGS sequence"/>
</dbReference>
<dbReference type="AlphaFoldDB" id="A0A265UV98"/>
<dbReference type="SUPFAM" id="SSF53448">
    <property type="entry name" value="Nucleotide-diphospho-sugar transferases"/>
    <property type="match status" value="1"/>
</dbReference>
<dbReference type="InterPro" id="IPR029044">
    <property type="entry name" value="Nucleotide-diphossugar_trans"/>
</dbReference>
<feature type="domain" description="Glycosyltransferase 2-like" evidence="1">
    <location>
        <begin position="5"/>
        <end position="126"/>
    </location>
</feature>
<comment type="caution">
    <text evidence="2">The sequence shown here is derived from an EMBL/GenBank/DDBJ whole genome shotgun (WGS) entry which is preliminary data.</text>
</comment>
<dbReference type="PANTHER" id="PTHR43685:SF2">
    <property type="entry name" value="GLYCOSYLTRANSFERASE 2-LIKE DOMAIN-CONTAINING PROTEIN"/>
    <property type="match status" value="1"/>
</dbReference>
<reference evidence="2 3" key="1">
    <citation type="submission" date="2017-05" db="EMBL/GenBank/DDBJ databases">
        <title>The draft genome sequence of Idiomarina salinarum WNB302.</title>
        <authorList>
            <person name="Sun Y."/>
            <person name="Chen B."/>
            <person name="Du Z."/>
        </authorList>
    </citation>
    <scope>NUCLEOTIDE SEQUENCE [LARGE SCALE GENOMIC DNA]</scope>
    <source>
        <strain evidence="2 3">WNB302</strain>
    </source>
</reference>
<dbReference type="OrthoDB" id="597270at2"/>
<dbReference type="Pfam" id="PF00535">
    <property type="entry name" value="Glycos_transf_2"/>
    <property type="match status" value="1"/>
</dbReference>
<gene>
    <name evidence="2" type="ORF">CA834_07220</name>
</gene>
<sequence length="328" mass="37753">MHKVSVIIPNYNRSKVIKRTLDAVLNQTLKPFEVIVVDDGSTDNSLEVLQQYGSRITVITQENLGPAAARNNGFLNSSGDFISFMDSDDIPSLNKLEVQVNNLINQNADLVIGPWVRGWFNDTKFKAENVVLQMQGVPSSKSLLYWFLTEWSMVFQQTLIRKGSLLQVGLYDEQMKVMEDGDLFVRFLLANAKVVFEQESLLLYRLGNEDKLTHAGASDVRKLKDRLYFYKKLFGYSKALDIYNEASFQLQLFVLSEALKKIGIEDEVLNGYIKKSKFYFRMLSLKKRLTLGFQQRIQGHRWSRAYCTKELVVEQKQLINQLGYTLMP</sequence>
<dbReference type="PANTHER" id="PTHR43685">
    <property type="entry name" value="GLYCOSYLTRANSFERASE"/>
    <property type="match status" value="1"/>
</dbReference>
<keyword evidence="3" id="KW-1185">Reference proteome</keyword>
<organism evidence="2 3">
    <name type="scientific">Winogradskyella aurantia</name>
    <dbReference type="NCBI Taxonomy" id="1915063"/>
    <lineage>
        <taxon>Bacteria</taxon>
        <taxon>Pseudomonadati</taxon>
        <taxon>Bacteroidota</taxon>
        <taxon>Flavobacteriia</taxon>
        <taxon>Flavobacteriales</taxon>
        <taxon>Flavobacteriaceae</taxon>
        <taxon>Winogradskyella</taxon>
    </lineage>
</organism>
<proteinExistence type="predicted"/>
<name>A0A265UV98_9FLAO</name>
<dbReference type="CDD" id="cd00761">
    <property type="entry name" value="Glyco_tranf_GTA_type"/>
    <property type="match status" value="1"/>
</dbReference>
<evidence type="ECO:0000259" key="1">
    <source>
        <dbReference type="Pfam" id="PF00535"/>
    </source>
</evidence>
<dbReference type="Gene3D" id="3.90.550.10">
    <property type="entry name" value="Spore Coat Polysaccharide Biosynthesis Protein SpsA, Chain A"/>
    <property type="match status" value="1"/>
</dbReference>
<protein>
    <recommendedName>
        <fullName evidence="1">Glycosyltransferase 2-like domain-containing protein</fullName>
    </recommendedName>
</protein>
<evidence type="ECO:0000313" key="2">
    <source>
        <dbReference type="EMBL" id="OZV69239.1"/>
    </source>
</evidence>
<evidence type="ECO:0000313" key="3">
    <source>
        <dbReference type="Proteomes" id="UP000216840"/>
    </source>
</evidence>
<dbReference type="RefSeq" id="WP_094968012.1">
    <property type="nucleotide sequence ID" value="NZ_NGJN01000003.1"/>
</dbReference>